<evidence type="ECO:0000259" key="3">
    <source>
        <dbReference type="PROSITE" id="PS50800"/>
    </source>
</evidence>
<dbReference type="PROSITE" id="PS50097">
    <property type="entry name" value="BTB"/>
    <property type="match status" value="1"/>
</dbReference>
<organism evidence="4 5">
    <name type="scientific">Pseudo-nitzschia multistriata</name>
    <dbReference type="NCBI Taxonomy" id="183589"/>
    <lineage>
        <taxon>Eukaryota</taxon>
        <taxon>Sar</taxon>
        <taxon>Stramenopiles</taxon>
        <taxon>Ochrophyta</taxon>
        <taxon>Bacillariophyta</taxon>
        <taxon>Bacillariophyceae</taxon>
        <taxon>Bacillariophycidae</taxon>
        <taxon>Bacillariales</taxon>
        <taxon>Bacillariaceae</taxon>
        <taxon>Pseudo-nitzschia</taxon>
    </lineage>
</organism>
<dbReference type="InterPro" id="IPR003034">
    <property type="entry name" value="SAP_dom"/>
</dbReference>
<evidence type="ECO:0000256" key="1">
    <source>
        <dbReference type="SAM" id="MobiDB-lite"/>
    </source>
</evidence>
<dbReference type="SUPFAM" id="SSF54695">
    <property type="entry name" value="POZ domain"/>
    <property type="match status" value="1"/>
</dbReference>
<evidence type="ECO:0008006" key="6">
    <source>
        <dbReference type="Google" id="ProtNLM"/>
    </source>
</evidence>
<feature type="domain" description="SAP" evidence="3">
    <location>
        <begin position="452"/>
        <end position="486"/>
    </location>
</feature>
<evidence type="ECO:0000313" key="5">
    <source>
        <dbReference type="Proteomes" id="UP000291116"/>
    </source>
</evidence>
<dbReference type="Proteomes" id="UP000291116">
    <property type="component" value="Unassembled WGS sequence"/>
</dbReference>
<evidence type="ECO:0000259" key="2">
    <source>
        <dbReference type="PROSITE" id="PS50097"/>
    </source>
</evidence>
<gene>
    <name evidence="4" type="ORF">PSNMU_V1.4_AUG-EV-PASAV3_0101210</name>
</gene>
<proteinExistence type="predicted"/>
<evidence type="ECO:0000313" key="4">
    <source>
        <dbReference type="EMBL" id="VEU43117.1"/>
    </source>
</evidence>
<name>A0A448ZM59_9STRA</name>
<dbReference type="Gene3D" id="3.30.710.10">
    <property type="entry name" value="Potassium Channel Kv1.1, Chain A"/>
    <property type="match status" value="1"/>
</dbReference>
<protein>
    <recommendedName>
        <fullName evidence="6">BTB domain-containing protein</fullName>
    </recommendedName>
</protein>
<feature type="region of interest" description="Disordered" evidence="1">
    <location>
        <begin position="202"/>
        <end position="228"/>
    </location>
</feature>
<feature type="region of interest" description="Disordered" evidence="1">
    <location>
        <begin position="138"/>
        <end position="164"/>
    </location>
</feature>
<feature type="compositionally biased region" description="Polar residues" evidence="1">
    <location>
        <begin position="9"/>
        <end position="19"/>
    </location>
</feature>
<dbReference type="PROSITE" id="PS50800">
    <property type="entry name" value="SAP"/>
    <property type="match status" value="1"/>
</dbReference>
<keyword evidence="5" id="KW-1185">Reference proteome</keyword>
<feature type="region of interest" description="Disordered" evidence="1">
    <location>
        <begin position="1"/>
        <end position="28"/>
    </location>
</feature>
<dbReference type="InterPro" id="IPR000210">
    <property type="entry name" value="BTB/POZ_dom"/>
</dbReference>
<dbReference type="EMBL" id="CAACVS010000518">
    <property type="protein sequence ID" value="VEU43117.1"/>
    <property type="molecule type" value="Genomic_DNA"/>
</dbReference>
<feature type="domain" description="BTB" evidence="2">
    <location>
        <begin position="165"/>
        <end position="265"/>
    </location>
</feature>
<sequence>MISSEGGHSDNTSSHSANMKSPEEPPIIPSTLFDLEALERDGQELEYHREISLVTLKRDASAIQPTPYFGIVNENNPIDTSSNVCYSTVALRKALRVVDSKGPLHLQNDHEATLAETKIPKSNKSDYVSVSTASTTCSISGESTYEDESDTEQDEEEVPITSSPPDALFIVQGAEFPCHTKMLLKESRPLLDILSRDGSLERKVKKRRTGSQNPAHDQDQRQDQTQLAWSSPSGITVVRLPNDINSSYFQVIMEYLYTKEIKLGIHDEQIGGENVEDAWLVDGENVLEGTRLVFDSDEETELSECFDDVFVSGDPIFTTRQDTPQSEDSLMNNLQGVFLLAEQFGCVSAKQAIEAKLYDECLFAFTAEELLKWADEHNCAFLKEKAMDKLIAVSLKKSEDQSGCKLSRASSSADWKRLQNELFLYEKEGCHKIHYNESPDNLESSNNANGGKFYYKVEYLRHRLSDMGLDSDGSRQSLEERLEPHLDSRSRSFLPTKLTRI</sequence>
<dbReference type="AlphaFoldDB" id="A0A448ZM59"/>
<reference evidence="4 5" key="1">
    <citation type="submission" date="2019-01" db="EMBL/GenBank/DDBJ databases">
        <authorList>
            <person name="Ferrante I. M."/>
        </authorList>
    </citation>
    <scope>NUCLEOTIDE SEQUENCE [LARGE SCALE GENOMIC DNA]</scope>
    <source>
        <strain evidence="4 5">B856</strain>
    </source>
</reference>
<feature type="compositionally biased region" description="Acidic residues" evidence="1">
    <location>
        <begin position="144"/>
        <end position="158"/>
    </location>
</feature>
<accession>A0A448ZM59</accession>
<dbReference type="InterPro" id="IPR011333">
    <property type="entry name" value="SKP1/BTB/POZ_sf"/>
</dbReference>